<evidence type="ECO:0000313" key="2">
    <source>
        <dbReference type="Proteomes" id="UP001596104"/>
    </source>
</evidence>
<accession>A0ABW0H9L1</accession>
<dbReference type="RefSeq" id="WP_377007979.1">
    <property type="nucleotide sequence ID" value="NZ_JBHSLV010000019.1"/>
</dbReference>
<reference evidence="2" key="1">
    <citation type="journal article" date="2019" name="Int. J. Syst. Evol. Microbiol.">
        <title>The Global Catalogue of Microorganisms (GCM) 10K type strain sequencing project: providing services to taxonomists for standard genome sequencing and annotation.</title>
        <authorList>
            <consortium name="The Broad Institute Genomics Platform"/>
            <consortium name="The Broad Institute Genome Sequencing Center for Infectious Disease"/>
            <person name="Wu L."/>
            <person name="Ma J."/>
        </authorList>
    </citation>
    <scope>NUCLEOTIDE SEQUENCE [LARGE SCALE GENOMIC DNA]</scope>
    <source>
        <strain evidence="2">CGMCC 1.16326</strain>
    </source>
</reference>
<proteinExistence type="predicted"/>
<dbReference type="InterPro" id="IPR011231">
    <property type="entry name" value="Phage_VT1-Sakai_H0018"/>
</dbReference>
<protein>
    <submittedName>
        <fullName evidence="1">DUF2190 family protein</fullName>
    </submittedName>
</protein>
<dbReference type="Pfam" id="PF09956">
    <property type="entry name" value="Phage_cement_2"/>
    <property type="match status" value="1"/>
</dbReference>
<gene>
    <name evidence="1" type="ORF">ACFPPC_10500</name>
</gene>
<sequence>MQPYNDVLSLAITAAAPILAQTCVGFDGEPAGEDEPVFGIAHFDQAAGREVTCTVLGVMPLKATGAITKGARVMSSATAGAKAAGATPANPIGRALNDAADGEQVRVLLSSR</sequence>
<keyword evidence="2" id="KW-1185">Reference proteome</keyword>
<name>A0ABW0H9L1_9HYPH</name>
<organism evidence="1 2">
    <name type="scientific">Bosea vestrisii</name>
    <dbReference type="NCBI Taxonomy" id="151416"/>
    <lineage>
        <taxon>Bacteria</taxon>
        <taxon>Pseudomonadati</taxon>
        <taxon>Pseudomonadota</taxon>
        <taxon>Alphaproteobacteria</taxon>
        <taxon>Hyphomicrobiales</taxon>
        <taxon>Boseaceae</taxon>
        <taxon>Bosea</taxon>
    </lineage>
</organism>
<evidence type="ECO:0000313" key="1">
    <source>
        <dbReference type="EMBL" id="MFC5393062.1"/>
    </source>
</evidence>
<comment type="caution">
    <text evidence="1">The sequence shown here is derived from an EMBL/GenBank/DDBJ whole genome shotgun (WGS) entry which is preliminary data.</text>
</comment>
<dbReference type="EMBL" id="JBHSLV010000019">
    <property type="protein sequence ID" value="MFC5393062.1"/>
    <property type="molecule type" value="Genomic_DNA"/>
</dbReference>
<dbReference type="Proteomes" id="UP001596104">
    <property type="component" value="Unassembled WGS sequence"/>
</dbReference>